<evidence type="ECO:0000313" key="2">
    <source>
        <dbReference type="Proteomes" id="UP001164481"/>
    </source>
</evidence>
<evidence type="ECO:0000313" key="1">
    <source>
        <dbReference type="EMBL" id="UZW64357.1"/>
    </source>
</evidence>
<gene>
    <name evidence="1" type="ORF">OIE46_03235</name>
</gene>
<dbReference type="Proteomes" id="UP001164481">
    <property type="component" value="Chromosome"/>
</dbReference>
<sequence length="400" mass="46197">MDKFDALKFKSVFEPAEIAKLYENQNEFSKTKSIPPNFKYQILKYGTALQVSTLANSLPNFKFKNSAIQKSFEEFVLKFNLLEKIQELEAKLYSNGKFAFGFLDGFPIIAEILEYSQNIKNELTSLVLRLNSEKKGETQNDLIFVYEKNNPVVKQFKKITTISKTELIDLSTEKNYSQILISDFIPFVIFKNKFDGKSDLELVNEEFFKAIDTKITQLQLDAYYSTPLPILYASPTSSLPQQMLTALFSLESGRVYTHKTANDLIPNPLNFLATTTQTPQILDSIKQLIALIKRFLFLKQDTQDSGTHNLHNAEVQQINSDFDDWVESKANLREIYYSNFLNLWLKINNLIDEVEVVVVGSTKWLQQEAEKLKNLNANKNFEKPQNLENDFFELNKDLDE</sequence>
<protein>
    <submittedName>
        <fullName evidence="1">Uncharacterized protein</fullName>
    </submittedName>
</protein>
<dbReference type="RefSeq" id="WP_267274347.1">
    <property type="nucleotide sequence ID" value="NZ_CP107525.1"/>
</dbReference>
<reference evidence="1" key="2">
    <citation type="submission" date="2022-11" db="EMBL/GenBank/DDBJ databases">
        <title>complete genomes of mycoplasma synoviae ZX313 strain and SD2 strain.</title>
        <authorList>
            <person name="Zhong Q."/>
        </authorList>
    </citation>
    <scope>NUCLEOTIDE SEQUENCE</scope>
    <source>
        <strain evidence="1">SD2</strain>
    </source>
</reference>
<dbReference type="AlphaFoldDB" id="A0AAX3EZB6"/>
<accession>A0AAX3EZB6</accession>
<proteinExistence type="predicted"/>
<organism evidence="1 2">
    <name type="scientific">Mycoplasmopsis synoviae</name>
    <name type="common">Mycoplasma synoviae</name>
    <dbReference type="NCBI Taxonomy" id="2109"/>
    <lineage>
        <taxon>Bacteria</taxon>
        <taxon>Bacillati</taxon>
        <taxon>Mycoplasmatota</taxon>
        <taxon>Mycoplasmoidales</taxon>
        <taxon>Metamycoplasmataceae</taxon>
        <taxon>Mycoplasmopsis</taxon>
    </lineage>
</organism>
<dbReference type="EMBL" id="CP107525">
    <property type="protein sequence ID" value="UZW64357.1"/>
    <property type="molecule type" value="Genomic_DNA"/>
</dbReference>
<name>A0AAX3EZB6_MYCSY</name>
<reference evidence="1" key="1">
    <citation type="submission" date="2022-10" db="EMBL/GenBank/DDBJ databases">
        <authorList>
            <person name="Wei X."/>
        </authorList>
    </citation>
    <scope>NUCLEOTIDE SEQUENCE</scope>
    <source>
        <strain evidence="1">SD2</strain>
    </source>
</reference>